<dbReference type="PANTHER" id="PTHR15462">
    <property type="entry name" value="SERINE PROTEASE"/>
    <property type="match status" value="1"/>
</dbReference>
<gene>
    <name evidence="3" type="ORF">ACFQVC_38135</name>
</gene>
<evidence type="ECO:0000256" key="2">
    <source>
        <dbReference type="SAM" id="SignalP"/>
    </source>
</evidence>
<dbReference type="PROSITE" id="PS51257">
    <property type="entry name" value="PROKAR_LIPOPROTEIN"/>
    <property type="match status" value="1"/>
</dbReference>
<dbReference type="GO" id="GO:0016787">
    <property type="term" value="F:hydrolase activity"/>
    <property type="evidence" value="ECO:0007669"/>
    <property type="project" value="UniProtKB-KW"/>
</dbReference>
<proteinExistence type="predicted"/>
<organism evidence="3 4">
    <name type="scientific">Streptomyces monticola</name>
    <dbReference type="NCBI Taxonomy" id="2666263"/>
    <lineage>
        <taxon>Bacteria</taxon>
        <taxon>Bacillati</taxon>
        <taxon>Actinomycetota</taxon>
        <taxon>Actinomycetes</taxon>
        <taxon>Kitasatosporales</taxon>
        <taxon>Streptomycetaceae</taxon>
        <taxon>Streptomyces</taxon>
    </lineage>
</organism>
<dbReference type="InterPro" id="IPR043504">
    <property type="entry name" value="Peptidase_S1_PA_chymotrypsin"/>
</dbReference>
<feature type="chain" id="PRO_5045693203" evidence="2">
    <location>
        <begin position="22"/>
        <end position="240"/>
    </location>
</feature>
<dbReference type="Gene3D" id="2.40.10.10">
    <property type="entry name" value="Trypsin-like serine proteases"/>
    <property type="match status" value="2"/>
</dbReference>
<reference evidence="4" key="1">
    <citation type="journal article" date="2019" name="Int. J. Syst. Evol. Microbiol.">
        <title>The Global Catalogue of Microorganisms (GCM) 10K type strain sequencing project: providing services to taxonomists for standard genome sequencing and annotation.</title>
        <authorList>
            <consortium name="The Broad Institute Genomics Platform"/>
            <consortium name="The Broad Institute Genome Sequencing Center for Infectious Disease"/>
            <person name="Wu L."/>
            <person name="Ma J."/>
        </authorList>
    </citation>
    <scope>NUCLEOTIDE SEQUENCE [LARGE SCALE GENOMIC DNA]</scope>
    <source>
        <strain evidence="4">SYNS20</strain>
    </source>
</reference>
<evidence type="ECO:0000256" key="1">
    <source>
        <dbReference type="ARBA" id="ARBA00022729"/>
    </source>
</evidence>
<dbReference type="SUPFAM" id="SSF50494">
    <property type="entry name" value="Trypsin-like serine proteases"/>
    <property type="match status" value="1"/>
</dbReference>
<keyword evidence="3" id="KW-0378">Hydrolase</keyword>
<name>A0ABW2JWX1_9ACTN</name>
<evidence type="ECO:0000313" key="3">
    <source>
        <dbReference type="EMBL" id="MFC7310025.1"/>
    </source>
</evidence>
<comment type="caution">
    <text evidence="3">The sequence shown here is derived from an EMBL/GenBank/DDBJ whole genome shotgun (WGS) entry which is preliminary data.</text>
</comment>
<keyword evidence="1 2" id="KW-0732">Signal</keyword>
<dbReference type="Pfam" id="PF13365">
    <property type="entry name" value="Trypsin_2"/>
    <property type="match status" value="1"/>
</dbReference>
<accession>A0ABW2JWX1</accession>
<feature type="signal peptide" evidence="2">
    <location>
        <begin position="1"/>
        <end position="21"/>
    </location>
</feature>
<keyword evidence="4" id="KW-1185">Reference proteome</keyword>
<dbReference type="InterPro" id="IPR050966">
    <property type="entry name" value="Glutamyl_endopeptidase"/>
</dbReference>
<dbReference type="EMBL" id="JBHTCF010000027">
    <property type="protein sequence ID" value="MFC7310025.1"/>
    <property type="molecule type" value="Genomic_DNA"/>
</dbReference>
<dbReference type="EC" id="3.4.21.-" evidence="3"/>
<protein>
    <submittedName>
        <fullName evidence="3">Trypsin-like serine peptidase</fullName>
        <ecNumber evidence="3">3.4.21.-</ecNumber>
    </submittedName>
</protein>
<dbReference type="InterPro" id="IPR009003">
    <property type="entry name" value="Peptidase_S1_PA"/>
</dbReference>
<sequence length="240" mass="24875">MPKRLRAVLAVSALVSCVALSDANALPRVMAPGSMPGPPAETAKVGALFSGDLDGGHFCTASVVHSEDRNLIATAGHCLGDGEDVVFAPGYHDGEAPYGLWQLDQVYEDDAWTNDEDEDHDLAFATLKPLDGEQIEDVTGASTLDTSGSTGHEVTVTGYPSSEDAARTCTTTPTLFRSGQQRVDCPDFTTGTSGSPWLTDDGKLTGVLGGYEGGGDSPDVSYSVVLGEQAADLYAKATAG</sequence>
<dbReference type="Proteomes" id="UP001596523">
    <property type="component" value="Unassembled WGS sequence"/>
</dbReference>
<dbReference type="RefSeq" id="WP_381839751.1">
    <property type="nucleotide sequence ID" value="NZ_JBHTCF010000027.1"/>
</dbReference>
<evidence type="ECO:0000313" key="4">
    <source>
        <dbReference type="Proteomes" id="UP001596523"/>
    </source>
</evidence>